<comment type="caution">
    <text evidence="20">The sequence shown here is derived from an EMBL/GenBank/DDBJ whole genome shotgun (WGS) entry which is preliminary data.</text>
</comment>
<protein>
    <recommendedName>
        <fullName evidence="15">DNA ligase</fullName>
        <ecNumber evidence="15">6.5.1.1</ecNumber>
    </recommendedName>
</protein>
<dbReference type="CDD" id="cd07968">
    <property type="entry name" value="OBF_DNA_ligase_IV"/>
    <property type="match status" value="1"/>
</dbReference>
<comment type="subcellular location">
    <subcellularLocation>
        <location evidence="2">Nucleus</location>
    </subcellularLocation>
</comment>
<keyword evidence="8 15" id="KW-0227">DNA damage</keyword>
<dbReference type="GO" id="GO:0032807">
    <property type="term" value="C:DNA ligase IV complex"/>
    <property type="evidence" value="ECO:0007669"/>
    <property type="project" value="TreeGrafter"/>
</dbReference>
<dbReference type="NCBIfam" id="TIGR00574">
    <property type="entry name" value="dnl1"/>
    <property type="match status" value="1"/>
</dbReference>
<dbReference type="GO" id="GO:0003677">
    <property type="term" value="F:DNA binding"/>
    <property type="evidence" value="ECO:0007669"/>
    <property type="project" value="InterPro"/>
</dbReference>
<dbReference type="InterPro" id="IPR012310">
    <property type="entry name" value="DNA_ligase_ATP-dep_cent"/>
</dbReference>
<evidence type="ECO:0000256" key="5">
    <source>
        <dbReference type="ARBA" id="ARBA00022723"/>
    </source>
</evidence>
<keyword evidence="6" id="KW-0677">Repeat</keyword>
<dbReference type="Gene3D" id="2.40.50.140">
    <property type="entry name" value="Nucleic acid-binding proteins"/>
    <property type="match status" value="1"/>
</dbReference>
<keyword evidence="13" id="KW-0539">Nucleus</keyword>
<dbReference type="Gene3D" id="3.40.50.10190">
    <property type="entry name" value="BRCT domain"/>
    <property type="match status" value="2"/>
</dbReference>
<evidence type="ECO:0000256" key="9">
    <source>
        <dbReference type="ARBA" id="ARBA00022840"/>
    </source>
</evidence>
<accession>A0AAV8RJA5</accession>
<evidence type="ECO:0000256" key="16">
    <source>
        <dbReference type="RuleBase" id="RU004196"/>
    </source>
</evidence>
<dbReference type="GO" id="GO:0006303">
    <property type="term" value="P:double-strand break repair via nonhomologous end joining"/>
    <property type="evidence" value="ECO:0007669"/>
    <property type="project" value="TreeGrafter"/>
</dbReference>
<dbReference type="SMART" id="SM00292">
    <property type="entry name" value="BRCT"/>
    <property type="match status" value="1"/>
</dbReference>
<dbReference type="CDD" id="cd07903">
    <property type="entry name" value="Adenylation_DNA_ligase_IV"/>
    <property type="match status" value="1"/>
</dbReference>
<dbReference type="InterPro" id="IPR000977">
    <property type="entry name" value="DNA_ligase_ATP-dep"/>
</dbReference>
<comment type="cofactor">
    <cofactor evidence="1">
        <name>Mg(2+)</name>
        <dbReference type="ChEBI" id="CHEBI:18420"/>
    </cofactor>
</comment>
<keyword evidence="11 15" id="KW-0233">DNA recombination</keyword>
<dbReference type="Pfam" id="PF16589">
    <property type="entry name" value="BRCT_2"/>
    <property type="match status" value="1"/>
</dbReference>
<dbReference type="FunFam" id="2.40.50.140:FF:000173">
    <property type="entry name" value="DNA ligase"/>
    <property type="match status" value="1"/>
</dbReference>
<evidence type="ECO:0000259" key="19">
    <source>
        <dbReference type="PROSITE" id="PS50172"/>
    </source>
</evidence>
<evidence type="ECO:0000256" key="15">
    <source>
        <dbReference type="RuleBase" id="RU000617"/>
    </source>
</evidence>
<evidence type="ECO:0000256" key="13">
    <source>
        <dbReference type="ARBA" id="ARBA00023242"/>
    </source>
</evidence>
<dbReference type="FunFam" id="3.40.50.10190:FF:000072">
    <property type="entry name" value="DNA ligase"/>
    <property type="match status" value="1"/>
</dbReference>
<feature type="region of interest" description="Disordered" evidence="17">
    <location>
        <begin position="639"/>
        <end position="662"/>
    </location>
</feature>
<feature type="domain" description="ATP-dependent DNA ligase family profile" evidence="18">
    <location>
        <begin position="374"/>
        <end position="512"/>
    </location>
</feature>
<organism evidence="20 21">
    <name type="scientific">Ensete ventricosum</name>
    <name type="common">Abyssinian banana</name>
    <name type="synonym">Musa ensete</name>
    <dbReference type="NCBI Taxonomy" id="4639"/>
    <lineage>
        <taxon>Eukaryota</taxon>
        <taxon>Viridiplantae</taxon>
        <taxon>Streptophyta</taxon>
        <taxon>Embryophyta</taxon>
        <taxon>Tracheophyta</taxon>
        <taxon>Spermatophyta</taxon>
        <taxon>Magnoliopsida</taxon>
        <taxon>Liliopsida</taxon>
        <taxon>Zingiberales</taxon>
        <taxon>Musaceae</taxon>
        <taxon>Ensete</taxon>
    </lineage>
</organism>
<evidence type="ECO:0000256" key="2">
    <source>
        <dbReference type="ARBA" id="ARBA00004123"/>
    </source>
</evidence>
<dbReference type="InterPro" id="IPR001357">
    <property type="entry name" value="BRCT_dom"/>
</dbReference>
<feature type="compositionally biased region" description="Basic residues" evidence="17">
    <location>
        <begin position="653"/>
        <end position="662"/>
    </location>
</feature>
<evidence type="ECO:0000256" key="3">
    <source>
        <dbReference type="ARBA" id="ARBA00007572"/>
    </source>
</evidence>
<evidence type="ECO:0000256" key="4">
    <source>
        <dbReference type="ARBA" id="ARBA00022598"/>
    </source>
</evidence>
<keyword evidence="4 15" id="KW-0436">Ligase</keyword>
<dbReference type="InterPro" id="IPR044125">
    <property type="entry name" value="Adenylation_DNA_ligase_IV"/>
</dbReference>
<dbReference type="GO" id="GO:0006297">
    <property type="term" value="P:nucleotide-excision repair, DNA gap filling"/>
    <property type="evidence" value="ECO:0007669"/>
    <property type="project" value="TreeGrafter"/>
</dbReference>
<gene>
    <name evidence="20" type="ORF">OPV22_009615</name>
</gene>
<dbReference type="PANTHER" id="PTHR45997:SF1">
    <property type="entry name" value="DNA LIGASE 4"/>
    <property type="match status" value="1"/>
</dbReference>
<proteinExistence type="inferred from homology"/>
<dbReference type="InterPro" id="IPR016059">
    <property type="entry name" value="DNA_ligase_ATP-dep_CS"/>
</dbReference>
<dbReference type="Pfam" id="PF01068">
    <property type="entry name" value="DNA_ligase_A_M"/>
    <property type="match status" value="1"/>
</dbReference>
<dbReference type="Proteomes" id="UP001222027">
    <property type="component" value="Unassembled WGS sequence"/>
</dbReference>
<evidence type="ECO:0000256" key="17">
    <source>
        <dbReference type="SAM" id="MobiDB-lite"/>
    </source>
</evidence>
<dbReference type="GO" id="GO:0006310">
    <property type="term" value="P:DNA recombination"/>
    <property type="evidence" value="ECO:0007669"/>
    <property type="project" value="UniProtKB-KW"/>
</dbReference>
<reference evidence="20 21" key="1">
    <citation type="submission" date="2022-12" db="EMBL/GenBank/DDBJ databases">
        <title>Chromosome-scale assembly of the Ensete ventricosum genome.</title>
        <authorList>
            <person name="Dussert Y."/>
            <person name="Stocks J."/>
            <person name="Wendawek A."/>
            <person name="Woldeyes F."/>
            <person name="Nichols R.A."/>
            <person name="Borrell J.S."/>
        </authorList>
    </citation>
    <scope>NUCLEOTIDE SEQUENCE [LARGE SCALE GENOMIC DNA]</scope>
    <source>
        <strain evidence="21">cv. Maze</strain>
        <tissue evidence="20">Seeds</tissue>
    </source>
</reference>
<dbReference type="InterPro" id="IPR012340">
    <property type="entry name" value="NA-bd_OB-fold"/>
</dbReference>
<dbReference type="GO" id="GO:0005524">
    <property type="term" value="F:ATP binding"/>
    <property type="evidence" value="ECO:0007669"/>
    <property type="project" value="UniProtKB-KW"/>
</dbReference>
<dbReference type="InterPro" id="IPR036599">
    <property type="entry name" value="DNA_ligase_N_sf"/>
</dbReference>
<dbReference type="Gene3D" id="1.10.3260.10">
    <property type="entry name" value="DNA ligase, ATP-dependent, N-terminal domain"/>
    <property type="match status" value="1"/>
</dbReference>
<dbReference type="SUPFAM" id="SSF50249">
    <property type="entry name" value="Nucleic acid-binding proteins"/>
    <property type="match status" value="1"/>
</dbReference>
<evidence type="ECO:0000256" key="11">
    <source>
        <dbReference type="ARBA" id="ARBA00023172"/>
    </source>
</evidence>
<dbReference type="GO" id="GO:0003910">
    <property type="term" value="F:DNA ligase (ATP) activity"/>
    <property type="evidence" value="ECO:0007669"/>
    <property type="project" value="UniProtKB-EC"/>
</dbReference>
<evidence type="ECO:0000256" key="10">
    <source>
        <dbReference type="ARBA" id="ARBA00022842"/>
    </source>
</evidence>
<dbReference type="GO" id="GO:0046872">
    <property type="term" value="F:metal ion binding"/>
    <property type="evidence" value="ECO:0007669"/>
    <property type="project" value="UniProtKB-KW"/>
</dbReference>
<dbReference type="Pfam" id="PF04679">
    <property type="entry name" value="DNA_ligase_A_C"/>
    <property type="match status" value="1"/>
</dbReference>
<keyword evidence="10" id="KW-0460">Magnesium</keyword>
<comment type="catalytic activity">
    <reaction evidence="14 15">
        <text>ATP + (deoxyribonucleotide)n-3'-hydroxyl + 5'-phospho-(deoxyribonucleotide)m = (deoxyribonucleotide)n+m + AMP + diphosphate.</text>
        <dbReference type="EC" id="6.5.1.1"/>
    </reaction>
</comment>
<dbReference type="PROSITE" id="PS50172">
    <property type="entry name" value="BRCT"/>
    <property type="match status" value="2"/>
</dbReference>
<dbReference type="CDD" id="cd17722">
    <property type="entry name" value="BRCT_DNA_ligase_IV_rpt1"/>
    <property type="match status" value="1"/>
</dbReference>
<dbReference type="SUPFAM" id="SSF56091">
    <property type="entry name" value="DNA ligase/mRNA capping enzyme, catalytic domain"/>
    <property type="match status" value="1"/>
</dbReference>
<dbReference type="EMBL" id="JAQQAF010000003">
    <property type="protein sequence ID" value="KAJ8499063.1"/>
    <property type="molecule type" value="Genomic_DNA"/>
</dbReference>
<evidence type="ECO:0000256" key="8">
    <source>
        <dbReference type="ARBA" id="ARBA00022763"/>
    </source>
</evidence>
<evidence type="ECO:0000313" key="20">
    <source>
        <dbReference type="EMBL" id="KAJ8499063.1"/>
    </source>
</evidence>
<feature type="domain" description="BRCT" evidence="19">
    <location>
        <begin position="683"/>
        <end position="771"/>
    </location>
</feature>
<dbReference type="EC" id="6.5.1.1" evidence="15"/>
<evidence type="ECO:0000256" key="12">
    <source>
        <dbReference type="ARBA" id="ARBA00023204"/>
    </source>
</evidence>
<evidence type="ECO:0000256" key="1">
    <source>
        <dbReference type="ARBA" id="ARBA00001946"/>
    </source>
</evidence>
<dbReference type="Gene3D" id="3.30.470.30">
    <property type="entry name" value="DNA ligase/mRNA capping enzyme"/>
    <property type="match status" value="1"/>
</dbReference>
<evidence type="ECO:0000259" key="18">
    <source>
        <dbReference type="PROSITE" id="PS50160"/>
    </source>
</evidence>
<dbReference type="InterPro" id="IPR036420">
    <property type="entry name" value="BRCT_dom_sf"/>
</dbReference>
<sequence length="1275" mass="144919">MTDATVKFGLLVSMFQAMLRDRTAAKKRKRFRTFLDRVYTGREFFSAVRLILPGLDRERGTYGLKESALATCVVDALGLAKDSPDALRLVNWRKGGARSGANAGNFALIAAEVLQHRQGMVSGGLTIRELNNLLDQLASTENRGEKAVILSRLIKKTNALEMKWILMIILKDLKLGISEKSIFHEFHPDAEDLFNVTCDLKLVCEKLKDHTQRQKKQDIEVGKPVRPQLAMRVGDVTTAWKKLHGKHVVVECKFDGDRIQIHKNGEEIHFFSRNFLEHPEYAHGISNVLVQNILVPRCILDGEMLVWDMSAQHFAEFGSNQEIAKAAKEGLESNRQLCCIHYYSGFQKLVPFLMIGSATLVKNVASKLHHPNIAFDILYVGDTSVIHQSLMERHRLLQKVVKPVKGRLEILVPDGGIDDHRPPGQPCWSIVAYNVEDVERFFKDTIENRDEGIVLKDLGSKWEPSDRSGKWLKLKPDYIHAGSDLDVLIIGGYFGSGRRGGEVSQFLVGLAEHSDHTSYPKRFISFCRVGSGLSNDELNTLIAKLKPYFRKNEYPKRVPRFYEVTNNSKERPDVWIESPDKSIVISITSDIRTVKSEVFVAPYGLRFPRITRVRYDKPWYECLDVQSFIELVQSSNGNTRRADDGGLQNGNPKHTRNTRRGERKKATVVPAHFIQTDTSDVREETLIFANMVFYFVNIPRSYSVDYFHKVVVENGGTFSMNLNDSITHCIAAEKKGIKYQAAVHHGDVIHYSWVLDCCKQKRLLHLQPKYFLFFAGPSRKMCLEEFDAFSDHYYWDLDVADIKQIFSNIVGLESSDRVEYYRKKYCPVESLCLFRGCCIYFVKALPVINADCKEVSELALRRMRLEVTMYAGEVCDSLTRATHLLVYSTNESYNFDDLYKSFPLMHRHLLHSKKLHIVRYQWLEDSVKKAKKLPEDPYNLKPDSLEDLEVDKSEHGLPASTSNMENRSVSKLLDKYKTGKRARPLRRDTGKGNPRSARHMRARIGNRPARIDREESVSSDSAVETGREEALESRKYNNIMAEGESANDNMRSESAKACESLGGTLVIWGQTGSEGKRPAEMHKKQDSDVGLDSMHVIEDRLGESEKLEQMVDPLHAMLLDMIPSLSQRNVEGQSCSLGGEKQQQQDFNGNPVKKVDGEKEQLNVDANPVKKKVSYKDVAGQLLEDCLLYEFVHEFMNGFVWNRTKLAGNAKTNRSPFEEKIPQENAVVWIGLRLGNGWSGDVRNGDMTGALAKNTVPDESYVLRCVFVILMEDYS</sequence>
<comment type="similarity">
    <text evidence="3 16">Belongs to the ATP-dependent DNA ligase family.</text>
</comment>
<keyword evidence="5" id="KW-0479">Metal-binding</keyword>
<dbReference type="InterPro" id="IPR012309">
    <property type="entry name" value="DNA_ligase_ATP-dep_C"/>
</dbReference>
<dbReference type="AlphaFoldDB" id="A0AAV8RJA5"/>
<dbReference type="PANTHER" id="PTHR45997">
    <property type="entry name" value="DNA LIGASE 4"/>
    <property type="match status" value="1"/>
</dbReference>
<dbReference type="PROSITE" id="PS50160">
    <property type="entry name" value="DNA_LIGASE_A3"/>
    <property type="match status" value="1"/>
</dbReference>
<evidence type="ECO:0000313" key="21">
    <source>
        <dbReference type="Proteomes" id="UP001222027"/>
    </source>
</evidence>
<keyword evidence="7 15" id="KW-0547">Nucleotide-binding</keyword>
<keyword evidence="21" id="KW-1185">Reference proteome</keyword>
<evidence type="ECO:0000256" key="6">
    <source>
        <dbReference type="ARBA" id="ARBA00022737"/>
    </source>
</evidence>
<evidence type="ECO:0000256" key="14">
    <source>
        <dbReference type="ARBA" id="ARBA00034003"/>
    </source>
</evidence>
<dbReference type="GO" id="GO:0071897">
    <property type="term" value="P:DNA biosynthetic process"/>
    <property type="evidence" value="ECO:0007669"/>
    <property type="project" value="InterPro"/>
</dbReference>
<feature type="domain" description="BRCT" evidence="19">
    <location>
        <begin position="829"/>
        <end position="940"/>
    </location>
</feature>
<dbReference type="InterPro" id="IPR012308">
    <property type="entry name" value="DNA_ligase_ATP-dep_N"/>
</dbReference>
<dbReference type="PROSITE" id="PS00697">
    <property type="entry name" value="DNA_LIGASE_A1"/>
    <property type="match status" value="1"/>
</dbReference>
<keyword evidence="9 15" id="KW-0067">ATP-binding</keyword>
<dbReference type="SUPFAM" id="SSF117018">
    <property type="entry name" value="ATP-dependent DNA ligase DNA-binding domain"/>
    <property type="match status" value="1"/>
</dbReference>
<dbReference type="Pfam" id="PF04675">
    <property type="entry name" value="DNA_ligase_A_N"/>
    <property type="match status" value="1"/>
</dbReference>
<dbReference type="InterPro" id="IPR029710">
    <property type="entry name" value="LIG4"/>
</dbReference>
<feature type="region of interest" description="Disordered" evidence="17">
    <location>
        <begin position="978"/>
        <end position="998"/>
    </location>
</feature>
<evidence type="ECO:0000256" key="7">
    <source>
        <dbReference type="ARBA" id="ARBA00022741"/>
    </source>
</evidence>
<dbReference type="PROSITE" id="PS00333">
    <property type="entry name" value="DNA_LIGASE_A2"/>
    <property type="match status" value="1"/>
</dbReference>
<dbReference type="FunFam" id="1.10.3260.10:FF:000005">
    <property type="entry name" value="DNA ligase"/>
    <property type="match status" value="1"/>
</dbReference>
<dbReference type="SUPFAM" id="SSF52113">
    <property type="entry name" value="BRCT domain"/>
    <property type="match status" value="2"/>
</dbReference>
<keyword evidence="12 15" id="KW-0234">DNA repair</keyword>
<name>A0AAV8RJA5_ENSVE</name>